<dbReference type="Gene3D" id="3.90.1170.20">
    <property type="entry name" value="Quinolinate phosphoribosyl transferase, N-terminal domain"/>
    <property type="match status" value="1"/>
</dbReference>
<dbReference type="InterPro" id="IPR022412">
    <property type="entry name" value="Quinolinate_PRibosylTrfase_N"/>
</dbReference>
<evidence type="ECO:0000256" key="13">
    <source>
        <dbReference type="PIRSR" id="PIRSR006250-1"/>
    </source>
</evidence>
<evidence type="ECO:0000256" key="5">
    <source>
        <dbReference type="ARBA" id="ARBA00011944"/>
    </source>
</evidence>
<dbReference type="InterPro" id="IPR002638">
    <property type="entry name" value="Quinolinate_PRibosylTrfase_C"/>
</dbReference>
<reference evidence="16 17" key="1">
    <citation type="submission" date="2019-07" db="EMBL/GenBank/DDBJ databases">
        <authorList>
            <person name="Huq M.A."/>
        </authorList>
    </citation>
    <scope>NUCLEOTIDE SEQUENCE [LARGE SCALE GENOMIC DNA]</scope>
    <source>
        <strain evidence="16 17">MAH-3</strain>
    </source>
</reference>
<feature type="binding site" evidence="13">
    <location>
        <position position="215"/>
    </location>
    <ligand>
        <name>substrate</name>
    </ligand>
</feature>
<dbReference type="UniPathway" id="UPA00253">
    <property type="reaction ID" value="UER00331"/>
</dbReference>
<comment type="catalytic activity">
    <reaction evidence="10">
        <text>nicotinate beta-D-ribonucleotide + CO2 + diphosphate = quinolinate + 5-phospho-alpha-D-ribose 1-diphosphate + 2 H(+)</text>
        <dbReference type="Rhea" id="RHEA:12733"/>
        <dbReference type="ChEBI" id="CHEBI:15378"/>
        <dbReference type="ChEBI" id="CHEBI:16526"/>
        <dbReference type="ChEBI" id="CHEBI:29959"/>
        <dbReference type="ChEBI" id="CHEBI:33019"/>
        <dbReference type="ChEBI" id="CHEBI:57502"/>
        <dbReference type="ChEBI" id="CHEBI:58017"/>
        <dbReference type="EC" id="2.4.2.19"/>
    </reaction>
</comment>
<evidence type="ECO:0000256" key="1">
    <source>
        <dbReference type="ARBA" id="ARBA00003237"/>
    </source>
</evidence>
<evidence type="ECO:0000256" key="2">
    <source>
        <dbReference type="ARBA" id="ARBA00004893"/>
    </source>
</evidence>
<feature type="binding site" evidence="13">
    <location>
        <position position="150"/>
    </location>
    <ligand>
        <name>substrate</name>
    </ligand>
</feature>
<evidence type="ECO:0000259" key="14">
    <source>
        <dbReference type="Pfam" id="PF01729"/>
    </source>
</evidence>
<proteinExistence type="inferred from homology"/>
<evidence type="ECO:0000313" key="17">
    <source>
        <dbReference type="Proteomes" id="UP000316008"/>
    </source>
</evidence>
<feature type="domain" description="Quinolinate phosphoribosyl transferase N-terminal" evidence="15">
    <location>
        <begin position="19"/>
        <end position="103"/>
    </location>
</feature>
<dbReference type="NCBIfam" id="TIGR00078">
    <property type="entry name" value="nadC"/>
    <property type="match status" value="1"/>
</dbReference>
<evidence type="ECO:0000313" key="16">
    <source>
        <dbReference type="EMBL" id="TSJ39886.1"/>
    </source>
</evidence>
<dbReference type="EC" id="2.4.2.19" evidence="5"/>
<keyword evidence="17" id="KW-1185">Reference proteome</keyword>
<dbReference type="GO" id="GO:0004514">
    <property type="term" value="F:nicotinate-nucleotide diphosphorylase (carboxylating) activity"/>
    <property type="evidence" value="ECO:0007669"/>
    <property type="project" value="UniProtKB-EC"/>
</dbReference>
<protein>
    <recommendedName>
        <fullName evidence="11">Probable nicotinate-nucleotide pyrophosphorylase [carboxylating]</fullName>
        <ecNumber evidence="5">2.4.2.19</ecNumber>
    </recommendedName>
    <alternativeName>
        <fullName evidence="9">Quinolinate phosphoribosyltransferase [decarboxylating]</fullName>
    </alternativeName>
</protein>
<dbReference type="EMBL" id="VLPL01000011">
    <property type="protein sequence ID" value="TSJ39886.1"/>
    <property type="molecule type" value="Genomic_DNA"/>
</dbReference>
<evidence type="ECO:0000256" key="6">
    <source>
        <dbReference type="ARBA" id="ARBA00022642"/>
    </source>
</evidence>
<accession>A0A556MJ43</accession>
<dbReference type="PIRSF" id="PIRSF006250">
    <property type="entry name" value="NadC_ModD"/>
    <property type="match status" value="1"/>
</dbReference>
<evidence type="ECO:0000256" key="3">
    <source>
        <dbReference type="ARBA" id="ARBA00009400"/>
    </source>
</evidence>
<feature type="binding site" evidence="13">
    <location>
        <begin position="238"/>
        <end position="240"/>
    </location>
    <ligand>
        <name>substrate</name>
    </ligand>
</feature>
<dbReference type="OrthoDB" id="9782546at2"/>
<comment type="subunit">
    <text evidence="4">Hexamer formed by 3 homodimers.</text>
</comment>
<dbReference type="Pfam" id="PF02749">
    <property type="entry name" value="QRPTase_N"/>
    <property type="match status" value="1"/>
</dbReference>
<dbReference type="Gene3D" id="3.20.20.70">
    <property type="entry name" value="Aldolase class I"/>
    <property type="match status" value="1"/>
</dbReference>
<evidence type="ECO:0000259" key="15">
    <source>
        <dbReference type="Pfam" id="PF02749"/>
    </source>
</evidence>
<dbReference type="AlphaFoldDB" id="A0A556MJ43"/>
<feature type="binding site" evidence="13">
    <location>
        <begin position="259"/>
        <end position="261"/>
    </location>
    <ligand>
        <name>substrate</name>
    </ligand>
</feature>
<evidence type="ECO:0000256" key="8">
    <source>
        <dbReference type="ARBA" id="ARBA00022679"/>
    </source>
</evidence>
<dbReference type="FunFam" id="3.20.20.70:FF:000030">
    <property type="entry name" value="Nicotinate-nucleotide pyrophosphorylase, carboxylating"/>
    <property type="match status" value="1"/>
</dbReference>
<comment type="pathway">
    <text evidence="2">Cofactor biosynthesis; NAD(+) biosynthesis; nicotinate D-ribonucleotide from quinolinate: step 1/1.</text>
</comment>
<gene>
    <name evidence="16" type="primary">nadC</name>
    <name evidence="16" type="ORF">FO442_17675</name>
</gene>
<dbReference type="InterPro" id="IPR037128">
    <property type="entry name" value="Quinolinate_PRibosylTase_N_sf"/>
</dbReference>
<comment type="similarity">
    <text evidence="3 12">Belongs to the NadC/ModD family.</text>
</comment>
<dbReference type="InterPro" id="IPR027277">
    <property type="entry name" value="NadC/ModD"/>
</dbReference>
<dbReference type="GO" id="GO:0034213">
    <property type="term" value="P:quinolinate catabolic process"/>
    <property type="evidence" value="ECO:0007669"/>
    <property type="project" value="TreeGrafter"/>
</dbReference>
<dbReference type="CDD" id="cd01572">
    <property type="entry name" value="QPRTase"/>
    <property type="match status" value="1"/>
</dbReference>
<evidence type="ECO:0000256" key="10">
    <source>
        <dbReference type="ARBA" id="ARBA00047445"/>
    </source>
</evidence>
<dbReference type="SUPFAM" id="SSF54675">
    <property type="entry name" value="Nicotinate/Quinolinate PRTase N-terminal domain-like"/>
    <property type="match status" value="1"/>
</dbReference>
<dbReference type="GO" id="GO:0009435">
    <property type="term" value="P:NAD+ biosynthetic process"/>
    <property type="evidence" value="ECO:0007669"/>
    <property type="project" value="UniProtKB-UniPathway"/>
</dbReference>
<dbReference type="InterPro" id="IPR004393">
    <property type="entry name" value="NadC"/>
</dbReference>
<evidence type="ECO:0000256" key="7">
    <source>
        <dbReference type="ARBA" id="ARBA00022676"/>
    </source>
</evidence>
<sequence>MFDEIIKNALQEDLGDGDHSSLACIPANASGTAKLLVKDTGILAGVEVARKVCELVDSNLVFEELLTDGTPVKPGDIAFYLKGNARSILAAERTLLNFMQRMSGIATQTKSYVDLLKGTQTNLLDTRKTTPGIRYMEKWAVRIGGGMNHRFALYDMIMLKDNHVDFAGGIKQAIQRTQEYLRSTGKTLKVEIEVRNLKELDEVLETGMVDRIMLDNFTPELLKEAIDKIAGRYETEASGGITRQTIRSFAETGVDFISVGALTHSFASLDMSLKASF</sequence>
<name>A0A556MJ43_9FLAO</name>
<keyword evidence="6" id="KW-0662">Pyridine nucleotide biosynthesis</keyword>
<dbReference type="Pfam" id="PF01729">
    <property type="entry name" value="QRPTase_C"/>
    <property type="match status" value="1"/>
</dbReference>
<dbReference type="SUPFAM" id="SSF51690">
    <property type="entry name" value="Nicotinate/Quinolinate PRTase C-terminal domain-like"/>
    <property type="match status" value="1"/>
</dbReference>
<comment type="caution">
    <text evidence="16">The sequence shown here is derived from an EMBL/GenBank/DDBJ whole genome shotgun (WGS) entry which is preliminary data.</text>
</comment>
<evidence type="ECO:0000256" key="11">
    <source>
        <dbReference type="ARBA" id="ARBA00069173"/>
    </source>
</evidence>
<dbReference type="InterPro" id="IPR036068">
    <property type="entry name" value="Nicotinate_pribotase-like_C"/>
</dbReference>
<dbReference type="PANTHER" id="PTHR32179">
    <property type="entry name" value="NICOTINATE-NUCLEOTIDE PYROPHOSPHORYLASE [CARBOXYLATING]"/>
    <property type="match status" value="1"/>
</dbReference>
<dbReference type="PANTHER" id="PTHR32179:SF3">
    <property type="entry name" value="NICOTINATE-NUCLEOTIDE PYROPHOSPHORYLASE [CARBOXYLATING]"/>
    <property type="match status" value="1"/>
</dbReference>
<dbReference type="Proteomes" id="UP000316008">
    <property type="component" value="Unassembled WGS sequence"/>
</dbReference>
<dbReference type="RefSeq" id="WP_144334545.1">
    <property type="nucleotide sequence ID" value="NZ_VLPL01000011.1"/>
</dbReference>
<evidence type="ECO:0000256" key="9">
    <source>
        <dbReference type="ARBA" id="ARBA00033102"/>
    </source>
</evidence>
<organism evidence="16 17">
    <name type="scientific">Fluviicola chungangensis</name>
    <dbReference type="NCBI Taxonomy" id="2597671"/>
    <lineage>
        <taxon>Bacteria</taxon>
        <taxon>Pseudomonadati</taxon>
        <taxon>Bacteroidota</taxon>
        <taxon>Flavobacteriia</taxon>
        <taxon>Flavobacteriales</taxon>
        <taxon>Crocinitomicaceae</taxon>
        <taxon>Fluviicola</taxon>
    </lineage>
</organism>
<keyword evidence="7 12" id="KW-0328">Glycosyltransferase</keyword>
<dbReference type="GO" id="GO:0005737">
    <property type="term" value="C:cytoplasm"/>
    <property type="evidence" value="ECO:0007669"/>
    <property type="project" value="TreeGrafter"/>
</dbReference>
<feature type="domain" description="Quinolinate phosphoribosyl transferase C-terminal" evidence="14">
    <location>
        <begin position="105"/>
        <end position="274"/>
    </location>
</feature>
<dbReference type="InterPro" id="IPR013785">
    <property type="entry name" value="Aldolase_TIM"/>
</dbReference>
<evidence type="ECO:0000256" key="12">
    <source>
        <dbReference type="PIRNR" id="PIRNR006250"/>
    </source>
</evidence>
<feature type="binding site" evidence="13">
    <location>
        <position position="93"/>
    </location>
    <ligand>
        <name>substrate</name>
    </ligand>
</feature>
<dbReference type="FunFam" id="3.90.1170.20:FF:000001">
    <property type="entry name" value="Nicotinate-nucleotide diphosphorylase (Carboxylating)"/>
    <property type="match status" value="1"/>
</dbReference>
<comment type="function">
    <text evidence="1">Involved in the catabolism of quinolinic acid (QA).</text>
</comment>
<feature type="binding site" evidence="13">
    <location>
        <begin position="126"/>
        <end position="128"/>
    </location>
    <ligand>
        <name>substrate</name>
    </ligand>
</feature>
<evidence type="ECO:0000256" key="4">
    <source>
        <dbReference type="ARBA" id="ARBA00011218"/>
    </source>
</evidence>
<keyword evidence="8 12" id="KW-0808">Transferase</keyword>
<feature type="binding site" evidence="13">
    <location>
        <position position="160"/>
    </location>
    <ligand>
        <name>substrate</name>
    </ligand>
</feature>
<feature type="binding site" evidence="13">
    <location>
        <position position="193"/>
    </location>
    <ligand>
        <name>substrate</name>
    </ligand>
</feature>